<comment type="caution">
    <text evidence="1">The sequence shown here is derived from an EMBL/GenBank/DDBJ whole genome shotgun (WGS) entry which is preliminary data.</text>
</comment>
<evidence type="ECO:0000313" key="2">
    <source>
        <dbReference type="Proteomes" id="UP000093962"/>
    </source>
</evidence>
<dbReference type="Proteomes" id="UP000093962">
    <property type="component" value="Unassembled WGS sequence"/>
</dbReference>
<organism evidence="1 2">
    <name type="scientific">Mycolicibacterium mucogenicum</name>
    <name type="common">Mycobacterium mucogenicum</name>
    <dbReference type="NCBI Taxonomy" id="56689"/>
    <lineage>
        <taxon>Bacteria</taxon>
        <taxon>Bacillati</taxon>
        <taxon>Actinomycetota</taxon>
        <taxon>Actinomycetes</taxon>
        <taxon>Mycobacteriales</taxon>
        <taxon>Mycobacteriaceae</taxon>
        <taxon>Mycolicibacterium</taxon>
    </lineage>
</organism>
<proteinExistence type="predicted"/>
<sequence>MTADHGERRRPRRLLIIAAVCVLTLAVLAVIGVKTRGFGLMGPEPRAAQDVARDRCQADVRKQLASPDSAQLSGVRSVAGALETDGQDMFPLMMDEPLKGVDRSRITVWNVSGTIDAKAEAGGTIHDPFTCRAYFVDGNLADTLVLFDHAH</sequence>
<reference evidence="1 2" key="1">
    <citation type="submission" date="2016-06" db="EMBL/GenBank/DDBJ databases">
        <authorList>
            <person name="Kjaerup R.B."/>
            <person name="Dalgaard T.S."/>
            <person name="Juul-Madsen H.R."/>
        </authorList>
    </citation>
    <scope>NUCLEOTIDE SEQUENCE [LARGE SCALE GENOMIC DNA]</scope>
    <source>
        <strain evidence="1 2">1199456.5</strain>
    </source>
</reference>
<name>A0A1A0MV40_MYCMU</name>
<protein>
    <submittedName>
        <fullName evidence="1">Uncharacterized protein</fullName>
    </submittedName>
</protein>
<gene>
    <name evidence="1" type="ORF">A5642_15180</name>
</gene>
<accession>A0A1A0MV40</accession>
<dbReference type="AlphaFoldDB" id="A0A1A0MV40"/>
<dbReference type="EMBL" id="LZSF01000087">
    <property type="protein sequence ID" value="OBA89267.1"/>
    <property type="molecule type" value="Genomic_DNA"/>
</dbReference>
<evidence type="ECO:0000313" key="1">
    <source>
        <dbReference type="EMBL" id="OBA89267.1"/>
    </source>
</evidence>